<evidence type="ECO:0000256" key="5">
    <source>
        <dbReference type="ARBA" id="ARBA00023136"/>
    </source>
</evidence>
<keyword evidence="8" id="KW-1185">Reference proteome</keyword>
<evidence type="ECO:0000313" key="8">
    <source>
        <dbReference type="Proteomes" id="UP000018936"/>
    </source>
</evidence>
<protein>
    <submittedName>
        <fullName evidence="7">Uncharacterized protein</fullName>
    </submittedName>
</protein>
<dbReference type="Pfam" id="PF14880">
    <property type="entry name" value="COX14"/>
    <property type="match status" value="1"/>
</dbReference>
<keyword evidence="2" id="KW-0812">Transmembrane</keyword>
<organism evidence="7 8">
    <name type="scientific">Ophiophagus hannah</name>
    <name type="common">King cobra</name>
    <name type="synonym">Naja hannah</name>
    <dbReference type="NCBI Taxonomy" id="8665"/>
    <lineage>
        <taxon>Eukaryota</taxon>
        <taxon>Metazoa</taxon>
        <taxon>Chordata</taxon>
        <taxon>Craniata</taxon>
        <taxon>Vertebrata</taxon>
        <taxon>Euteleostomi</taxon>
        <taxon>Lepidosauria</taxon>
        <taxon>Squamata</taxon>
        <taxon>Bifurcata</taxon>
        <taxon>Unidentata</taxon>
        <taxon>Episquamata</taxon>
        <taxon>Toxicofera</taxon>
        <taxon>Serpentes</taxon>
        <taxon>Colubroidea</taxon>
        <taxon>Elapidae</taxon>
        <taxon>Elapinae</taxon>
        <taxon>Ophiophagus</taxon>
    </lineage>
</organism>
<proteinExistence type="predicted"/>
<dbReference type="GO" id="GO:0033617">
    <property type="term" value="P:mitochondrial respiratory chain complex IV assembly"/>
    <property type="evidence" value="ECO:0007669"/>
    <property type="project" value="TreeGrafter"/>
</dbReference>
<dbReference type="EMBL" id="AZIM01003609">
    <property type="protein sequence ID" value="ETE61858.1"/>
    <property type="molecule type" value="Genomic_DNA"/>
</dbReference>
<evidence type="ECO:0000256" key="3">
    <source>
        <dbReference type="ARBA" id="ARBA00022989"/>
    </source>
</evidence>
<comment type="caution">
    <text evidence="7">The sequence shown here is derived from an EMBL/GenBank/DDBJ whole genome shotgun (WGS) entry which is preliminary data.</text>
</comment>
<dbReference type="InterPro" id="IPR029208">
    <property type="entry name" value="COX14"/>
</dbReference>
<evidence type="ECO:0000256" key="1">
    <source>
        <dbReference type="ARBA" id="ARBA00004304"/>
    </source>
</evidence>
<accession>V8NJM5</accession>
<evidence type="ECO:0000256" key="2">
    <source>
        <dbReference type="ARBA" id="ARBA00022692"/>
    </source>
</evidence>
<comment type="subcellular location">
    <subcellularLocation>
        <location evidence="1">Mitochondrion membrane</location>
        <topology evidence="1">Single-pass membrane protein</topology>
    </subcellularLocation>
</comment>
<keyword evidence="4" id="KW-0496">Mitochondrion</keyword>
<feature type="compositionally biased region" description="Acidic residues" evidence="6">
    <location>
        <begin position="85"/>
        <end position="98"/>
    </location>
</feature>
<dbReference type="PANTHER" id="PTHR36684">
    <property type="entry name" value="CYTOCHROME C OXIDASE ASSEMBLY PROTEIN COX14"/>
    <property type="match status" value="1"/>
</dbReference>
<feature type="region of interest" description="Disordered" evidence="6">
    <location>
        <begin position="63"/>
        <end position="98"/>
    </location>
</feature>
<sequence>MRSYPICINFIGAKMISAKQLADFGYKTFSSSMLLLTLYGGYLLSNGVYRAYQRNTQLKEQGINADDTKHYGPNPISSANYTDWVSDDDDDDDDDDEK</sequence>
<reference evidence="7 8" key="1">
    <citation type="journal article" date="2013" name="Proc. Natl. Acad. Sci. U.S.A.">
        <title>The king cobra genome reveals dynamic gene evolution and adaptation in the snake venom system.</title>
        <authorList>
            <person name="Vonk F.J."/>
            <person name="Casewell N.R."/>
            <person name="Henkel C.V."/>
            <person name="Heimberg A.M."/>
            <person name="Jansen H.J."/>
            <person name="McCleary R.J."/>
            <person name="Kerkkamp H.M."/>
            <person name="Vos R.A."/>
            <person name="Guerreiro I."/>
            <person name="Calvete J.J."/>
            <person name="Wuster W."/>
            <person name="Woods A.E."/>
            <person name="Logan J.M."/>
            <person name="Harrison R.A."/>
            <person name="Castoe T.A."/>
            <person name="de Koning A.P."/>
            <person name="Pollock D.D."/>
            <person name="Yandell M."/>
            <person name="Calderon D."/>
            <person name="Renjifo C."/>
            <person name="Currier R.B."/>
            <person name="Salgado D."/>
            <person name="Pla D."/>
            <person name="Sanz L."/>
            <person name="Hyder A.S."/>
            <person name="Ribeiro J.M."/>
            <person name="Arntzen J.W."/>
            <person name="van den Thillart G.E."/>
            <person name="Boetzer M."/>
            <person name="Pirovano W."/>
            <person name="Dirks R.P."/>
            <person name="Spaink H.P."/>
            <person name="Duboule D."/>
            <person name="McGlinn E."/>
            <person name="Kini R.M."/>
            <person name="Richardson M.K."/>
        </authorList>
    </citation>
    <scope>NUCLEOTIDE SEQUENCE</scope>
    <source>
        <tissue evidence="7">Blood</tissue>
    </source>
</reference>
<evidence type="ECO:0000256" key="4">
    <source>
        <dbReference type="ARBA" id="ARBA00023128"/>
    </source>
</evidence>
<dbReference type="PANTHER" id="PTHR36684:SF1">
    <property type="entry name" value="CYTOCHROME C OXIDASE ASSEMBLY PROTEIN COX14"/>
    <property type="match status" value="1"/>
</dbReference>
<evidence type="ECO:0000313" key="7">
    <source>
        <dbReference type="EMBL" id="ETE61858.1"/>
    </source>
</evidence>
<dbReference type="Proteomes" id="UP000018936">
    <property type="component" value="Unassembled WGS sequence"/>
</dbReference>
<keyword evidence="3" id="KW-1133">Transmembrane helix</keyword>
<keyword evidence="5" id="KW-0472">Membrane</keyword>
<gene>
    <name evidence="7" type="ORF">L345_12387</name>
</gene>
<dbReference type="AlphaFoldDB" id="V8NJM5"/>
<dbReference type="GO" id="GO:0031966">
    <property type="term" value="C:mitochondrial membrane"/>
    <property type="evidence" value="ECO:0007669"/>
    <property type="project" value="UniProtKB-SubCell"/>
</dbReference>
<feature type="non-terminal residue" evidence="7">
    <location>
        <position position="98"/>
    </location>
</feature>
<dbReference type="OrthoDB" id="9928108at2759"/>
<name>V8NJM5_OPHHA</name>
<evidence type="ECO:0000256" key="6">
    <source>
        <dbReference type="SAM" id="MobiDB-lite"/>
    </source>
</evidence>
<feature type="non-terminal residue" evidence="7">
    <location>
        <position position="1"/>
    </location>
</feature>